<organism evidence="2 3">
    <name type="scientific">Dipteronia sinensis</name>
    <dbReference type="NCBI Taxonomy" id="43782"/>
    <lineage>
        <taxon>Eukaryota</taxon>
        <taxon>Viridiplantae</taxon>
        <taxon>Streptophyta</taxon>
        <taxon>Embryophyta</taxon>
        <taxon>Tracheophyta</taxon>
        <taxon>Spermatophyta</taxon>
        <taxon>Magnoliopsida</taxon>
        <taxon>eudicotyledons</taxon>
        <taxon>Gunneridae</taxon>
        <taxon>Pentapetalae</taxon>
        <taxon>rosids</taxon>
        <taxon>malvids</taxon>
        <taxon>Sapindales</taxon>
        <taxon>Sapindaceae</taxon>
        <taxon>Hippocastanoideae</taxon>
        <taxon>Acereae</taxon>
        <taxon>Dipteronia</taxon>
    </lineage>
</organism>
<dbReference type="Proteomes" id="UP001281410">
    <property type="component" value="Unassembled WGS sequence"/>
</dbReference>
<evidence type="ECO:0000256" key="1">
    <source>
        <dbReference type="SAM" id="Coils"/>
    </source>
</evidence>
<feature type="coiled-coil region" evidence="1">
    <location>
        <begin position="68"/>
        <end position="95"/>
    </location>
</feature>
<keyword evidence="1" id="KW-0175">Coiled coil</keyword>
<accession>A0AAE0AAP8</accession>
<evidence type="ECO:0000313" key="3">
    <source>
        <dbReference type="Proteomes" id="UP001281410"/>
    </source>
</evidence>
<evidence type="ECO:0000313" key="2">
    <source>
        <dbReference type="EMBL" id="KAK3207111.1"/>
    </source>
</evidence>
<comment type="caution">
    <text evidence="2">The sequence shown here is derived from an EMBL/GenBank/DDBJ whole genome shotgun (WGS) entry which is preliminary data.</text>
</comment>
<reference evidence="2" key="1">
    <citation type="journal article" date="2023" name="Plant J.">
        <title>Genome sequences and population genomics provide insights into the demographic history, inbreeding, and mutation load of two 'living fossil' tree species of Dipteronia.</title>
        <authorList>
            <person name="Feng Y."/>
            <person name="Comes H.P."/>
            <person name="Chen J."/>
            <person name="Zhu S."/>
            <person name="Lu R."/>
            <person name="Zhang X."/>
            <person name="Li P."/>
            <person name="Qiu J."/>
            <person name="Olsen K.M."/>
            <person name="Qiu Y."/>
        </authorList>
    </citation>
    <scope>NUCLEOTIDE SEQUENCE</scope>
    <source>
        <strain evidence="2">NBL</strain>
    </source>
</reference>
<sequence length="126" mass="14781">MIVNLERPFLSYGPAPFRFQNMWCLHENFLSCVQEAWHRPNQGSGMLKLAIRLKRTKLALRAWNKIVFGHVDSNLKALEETLENLENQLQLGYAEDVEEDYLVTKLEINVWEKKEETHLGQIAKKK</sequence>
<proteinExistence type="predicted"/>
<keyword evidence="3" id="KW-1185">Reference proteome</keyword>
<dbReference type="EMBL" id="JANJYJ010000006">
    <property type="protein sequence ID" value="KAK3207111.1"/>
    <property type="molecule type" value="Genomic_DNA"/>
</dbReference>
<gene>
    <name evidence="2" type="ORF">Dsin_021157</name>
</gene>
<protein>
    <submittedName>
        <fullName evidence="2">Uncharacterized protein</fullName>
    </submittedName>
</protein>
<dbReference type="AlphaFoldDB" id="A0AAE0AAP8"/>
<name>A0AAE0AAP8_9ROSI</name>